<dbReference type="AlphaFoldDB" id="A0A7V3YGM4"/>
<dbReference type="EMBL" id="DTFV01000072">
    <property type="protein sequence ID" value="HGI30681.1"/>
    <property type="molecule type" value="Genomic_DNA"/>
</dbReference>
<sequence length="388" mass="43433">MPGISVAFVLGTRPEIVKLAPVVLALQRHQEFLPWIVHTGQHREMAETFFSVFGLSPRYDLQVMVEQQSLFYLTSRILEGLERVFRSDRPDLVVVQGDTTSAFCGALASFYLRIPCAHVEAGLRTFTKYSPFPEEMNRVLIGRLADLHFAPTPRSRENLLREGIPDDRVFVTGNTVVDALFAILGRHTTFEHPVLAREVQDGVTITVTAHRRENWGKGIAEVALAVRDLVILREDVRVFFPLHPNPLVREVVERELASIPRVFLLDALPYPDFVRLLAKSHVVVSDSGGVQEEAAALGIPVVVTRDTTERPEIIECGLGVLAGCRRESIVRAAMGFLEKGVKQRRARVFGDGRAAERIVQILLRFFGFPGVYEEFTPGESPGERFPET</sequence>
<protein>
    <recommendedName>
        <fullName evidence="3">UDP-N-acetylglucosamine 2-epimerase (non-hydrolyzing)</fullName>
        <ecNumber evidence="3">5.1.3.14</ecNumber>
    </recommendedName>
</protein>
<dbReference type="InterPro" id="IPR003331">
    <property type="entry name" value="UDP_GlcNAc_Epimerase_2_dom"/>
</dbReference>
<dbReference type="PANTHER" id="PTHR43174">
    <property type="entry name" value="UDP-N-ACETYLGLUCOSAMINE 2-EPIMERASE"/>
    <property type="match status" value="1"/>
</dbReference>
<reference evidence="6" key="1">
    <citation type="journal article" date="2020" name="mSystems">
        <title>Genome- and Community-Level Interaction Insights into Carbon Utilization and Element Cycling Functions of Hydrothermarchaeota in Hydrothermal Sediment.</title>
        <authorList>
            <person name="Zhou Z."/>
            <person name="Liu Y."/>
            <person name="Xu W."/>
            <person name="Pan J."/>
            <person name="Luo Z.H."/>
            <person name="Li M."/>
        </authorList>
    </citation>
    <scope>NUCLEOTIDE SEQUENCE [LARGE SCALE GENOMIC DNA]</scope>
    <source>
        <strain evidence="6">SpSt-747</strain>
    </source>
</reference>
<dbReference type="GO" id="GO:0008761">
    <property type="term" value="F:UDP-N-acetylglucosamine 2-epimerase activity"/>
    <property type="evidence" value="ECO:0007669"/>
    <property type="project" value="UniProtKB-EC"/>
</dbReference>
<organism evidence="6">
    <name type="scientific">Candidatus Caldatribacterium californiense</name>
    <dbReference type="NCBI Taxonomy" id="1454726"/>
    <lineage>
        <taxon>Bacteria</taxon>
        <taxon>Pseudomonadati</taxon>
        <taxon>Atribacterota</taxon>
        <taxon>Atribacteria</taxon>
        <taxon>Atribacterales</taxon>
        <taxon>Candidatus Caldatribacteriaceae</taxon>
        <taxon>Candidatus Caldatribacterium</taxon>
    </lineage>
</organism>
<comment type="similarity">
    <text evidence="2 4">Belongs to the UDP-N-acetylglucosamine 2-epimerase family.</text>
</comment>
<dbReference type="SUPFAM" id="SSF53756">
    <property type="entry name" value="UDP-Glycosyltransferase/glycogen phosphorylase"/>
    <property type="match status" value="1"/>
</dbReference>
<dbReference type="CDD" id="cd03786">
    <property type="entry name" value="GTB_UDP-GlcNAc_2-Epimerase"/>
    <property type="match status" value="1"/>
</dbReference>
<evidence type="ECO:0000256" key="4">
    <source>
        <dbReference type="RuleBase" id="RU003513"/>
    </source>
</evidence>
<dbReference type="PANTHER" id="PTHR43174:SF2">
    <property type="entry name" value="UDP-N-ACETYLGLUCOSAMINE 2-EPIMERASE"/>
    <property type="match status" value="1"/>
</dbReference>
<evidence type="ECO:0000259" key="5">
    <source>
        <dbReference type="Pfam" id="PF02350"/>
    </source>
</evidence>
<dbReference type="EC" id="5.1.3.14" evidence="3"/>
<evidence type="ECO:0000256" key="3">
    <source>
        <dbReference type="ARBA" id="ARBA00038858"/>
    </source>
</evidence>
<dbReference type="NCBIfam" id="TIGR00236">
    <property type="entry name" value="wecB"/>
    <property type="match status" value="1"/>
</dbReference>
<dbReference type="InterPro" id="IPR029767">
    <property type="entry name" value="WecB-like"/>
</dbReference>
<keyword evidence="1 4" id="KW-0413">Isomerase</keyword>
<comment type="caution">
    <text evidence="6">The sequence shown here is derived from an EMBL/GenBank/DDBJ whole genome shotgun (WGS) entry which is preliminary data.</text>
</comment>
<dbReference type="Pfam" id="PF02350">
    <property type="entry name" value="Epimerase_2"/>
    <property type="match status" value="1"/>
</dbReference>
<dbReference type="Gene3D" id="3.40.50.2000">
    <property type="entry name" value="Glycogen Phosphorylase B"/>
    <property type="match status" value="2"/>
</dbReference>
<proteinExistence type="inferred from homology"/>
<evidence type="ECO:0000256" key="2">
    <source>
        <dbReference type="ARBA" id="ARBA00038209"/>
    </source>
</evidence>
<name>A0A7V3YGM4_9BACT</name>
<evidence type="ECO:0000313" key="6">
    <source>
        <dbReference type="EMBL" id="HGI30681.1"/>
    </source>
</evidence>
<evidence type="ECO:0000256" key="1">
    <source>
        <dbReference type="ARBA" id="ARBA00023235"/>
    </source>
</evidence>
<gene>
    <name evidence="6" type="ORF">ENV30_05165</name>
</gene>
<accession>A0A7V3YGM4</accession>
<feature type="domain" description="UDP-N-acetylglucosamine 2-epimerase" evidence="5">
    <location>
        <begin position="25"/>
        <end position="362"/>
    </location>
</feature>